<protein>
    <submittedName>
        <fullName evidence="1">Os01g0114300 protein</fullName>
    </submittedName>
</protein>
<keyword evidence="2" id="KW-1185">Reference proteome</keyword>
<gene>
    <name evidence="1" type="ordered locus">Os01g0114300</name>
    <name evidence="1" type="ORF">OSNPB_010114300</name>
</gene>
<sequence>FTALTSSHSVNRVETRTYPSYTTLVRKLCTCIFPAMLCKIIESGNFFLLGTIDKNVLLLWLRQEASLSYFYMTMPNKQAI</sequence>
<reference evidence="1 2" key="2">
    <citation type="journal article" date="2013" name="Plant Cell Physiol.">
        <title>Rice Annotation Project Database (RAP-DB): an integrative and interactive database for rice genomics.</title>
        <authorList>
            <person name="Sakai H."/>
            <person name="Lee S.S."/>
            <person name="Tanaka T."/>
            <person name="Numa H."/>
            <person name="Kim J."/>
            <person name="Kawahara Y."/>
            <person name="Wakimoto H."/>
            <person name="Yang C.C."/>
            <person name="Iwamoto M."/>
            <person name="Abe T."/>
            <person name="Yamada Y."/>
            <person name="Muto A."/>
            <person name="Inokuchi H."/>
            <person name="Ikemura T."/>
            <person name="Matsumoto T."/>
            <person name="Sasaki T."/>
            <person name="Itoh T."/>
        </authorList>
    </citation>
    <scope>NUCLEOTIDE SEQUENCE [LARGE SCALE GENOMIC DNA]</scope>
    <source>
        <strain evidence="2">cv. Nipponbare</strain>
    </source>
</reference>
<dbReference type="InParanoid" id="A0A0P0UXG3"/>
<dbReference type="Proteomes" id="UP000059680">
    <property type="component" value="Chromosome 1"/>
</dbReference>
<proteinExistence type="predicted"/>
<reference evidence="1 2" key="3">
    <citation type="journal article" date="2013" name="Rice">
        <title>Improvement of the Oryza sativa Nipponbare reference genome using next generation sequence and optical map data.</title>
        <authorList>
            <person name="Kawahara Y."/>
            <person name="de la Bastide M."/>
            <person name="Hamilton J.P."/>
            <person name="Kanamori H."/>
            <person name="McCombie W.R."/>
            <person name="Ouyang S."/>
            <person name="Schwartz D.C."/>
            <person name="Tanaka T."/>
            <person name="Wu J."/>
            <person name="Zhou S."/>
            <person name="Childs K.L."/>
            <person name="Davidson R.M."/>
            <person name="Lin H."/>
            <person name="Quesada-Ocampo L."/>
            <person name="Vaillancourt B."/>
            <person name="Sakai H."/>
            <person name="Lee S.S."/>
            <person name="Kim J."/>
            <person name="Numa H."/>
            <person name="Itoh T."/>
            <person name="Buell C.R."/>
            <person name="Matsumoto T."/>
        </authorList>
    </citation>
    <scope>NUCLEOTIDE SEQUENCE [LARGE SCALE GENOMIC DNA]</scope>
    <source>
        <strain evidence="2">cv. Nipponbare</strain>
    </source>
</reference>
<evidence type="ECO:0000313" key="1">
    <source>
        <dbReference type="EMBL" id="BAS70056.1"/>
    </source>
</evidence>
<dbReference type="AlphaFoldDB" id="A0A0P0UXG3"/>
<dbReference type="PaxDb" id="39947-A0A0P0UXG3"/>
<feature type="non-terminal residue" evidence="1">
    <location>
        <position position="1"/>
    </location>
</feature>
<organism evidence="1 2">
    <name type="scientific">Oryza sativa subsp. japonica</name>
    <name type="common">Rice</name>
    <dbReference type="NCBI Taxonomy" id="39947"/>
    <lineage>
        <taxon>Eukaryota</taxon>
        <taxon>Viridiplantae</taxon>
        <taxon>Streptophyta</taxon>
        <taxon>Embryophyta</taxon>
        <taxon>Tracheophyta</taxon>
        <taxon>Spermatophyta</taxon>
        <taxon>Magnoliopsida</taxon>
        <taxon>Liliopsida</taxon>
        <taxon>Poales</taxon>
        <taxon>Poaceae</taxon>
        <taxon>BOP clade</taxon>
        <taxon>Oryzoideae</taxon>
        <taxon>Oryzeae</taxon>
        <taxon>Oryzinae</taxon>
        <taxon>Oryza</taxon>
        <taxon>Oryza sativa</taxon>
    </lineage>
</organism>
<name>A0A0P0UXG3_ORYSJ</name>
<accession>A0A0P0UXG3</accession>
<dbReference type="Gramene" id="Os01t0114300-01">
    <property type="protein sequence ID" value="Os01t0114300-01"/>
    <property type="gene ID" value="Os01g0114300"/>
</dbReference>
<reference evidence="2" key="1">
    <citation type="journal article" date="2005" name="Nature">
        <title>The map-based sequence of the rice genome.</title>
        <authorList>
            <consortium name="International rice genome sequencing project (IRGSP)"/>
            <person name="Matsumoto T."/>
            <person name="Wu J."/>
            <person name="Kanamori H."/>
            <person name="Katayose Y."/>
            <person name="Fujisawa M."/>
            <person name="Namiki N."/>
            <person name="Mizuno H."/>
            <person name="Yamamoto K."/>
            <person name="Antonio B.A."/>
            <person name="Baba T."/>
            <person name="Sakata K."/>
            <person name="Nagamura Y."/>
            <person name="Aoki H."/>
            <person name="Arikawa K."/>
            <person name="Arita K."/>
            <person name="Bito T."/>
            <person name="Chiden Y."/>
            <person name="Fujitsuka N."/>
            <person name="Fukunaka R."/>
            <person name="Hamada M."/>
            <person name="Harada C."/>
            <person name="Hayashi A."/>
            <person name="Hijishita S."/>
            <person name="Honda M."/>
            <person name="Hosokawa S."/>
            <person name="Ichikawa Y."/>
            <person name="Idonuma A."/>
            <person name="Iijima M."/>
            <person name="Ikeda M."/>
            <person name="Ikeno M."/>
            <person name="Ito K."/>
            <person name="Ito S."/>
            <person name="Ito T."/>
            <person name="Ito Y."/>
            <person name="Ito Y."/>
            <person name="Iwabuchi A."/>
            <person name="Kamiya K."/>
            <person name="Karasawa W."/>
            <person name="Kurita K."/>
            <person name="Katagiri S."/>
            <person name="Kikuta A."/>
            <person name="Kobayashi H."/>
            <person name="Kobayashi N."/>
            <person name="Machita K."/>
            <person name="Maehara T."/>
            <person name="Masukawa M."/>
            <person name="Mizubayashi T."/>
            <person name="Mukai Y."/>
            <person name="Nagasaki H."/>
            <person name="Nagata Y."/>
            <person name="Naito S."/>
            <person name="Nakashima M."/>
            <person name="Nakama Y."/>
            <person name="Nakamichi Y."/>
            <person name="Nakamura M."/>
            <person name="Meguro A."/>
            <person name="Negishi M."/>
            <person name="Ohta I."/>
            <person name="Ohta T."/>
            <person name="Okamoto M."/>
            <person name="Ono N."/>
            <person name="Saji S."/>
            <person name="Sakaguchi M."/>
            <person name="Sakai K."/>
            <person name="Shibata M."/>
            <person name="Shimokawa T."/>
            <person name="Song J."/>
            <person name="Takazaki Y."/>
            <person name="Terasawa K."/>
            <person name="Tsugane M."/>
            <person name="Tsuji K."/>
            <person name="Ueda S."/>
            <person name="Waki K."/>
            <person name="Yamagata H."/>
            <person name="Yamamoto M."/>
            <person name="Yamamoto S."/>
            <person name="Yamane H."/>
            <person name="Yoshiki S."/>
            <person name="Yoshihara R."/>
            <person name="Yukawa K."/>
            <person name="Zhong H."/>
            <person name="Yano M."/>
            <person name="Yuan Q."/>
            <person name="Ouyang S."/>
            <person name="Liu J."/>
            <person name="Jones K.M."/>
            <person name="Gansberger K."/>
            <person name="Moffat K."/>
            <person name="Hill J."/>
            <person name="Bera J."/>
            <person name="Fadrosh D."/>
            <person name="Jin S."/>
            <person name="Johri S."/>
            <person name="Kim M."/>
            <person name="Overton L."/>
            <person name="Reardon M."/>
            <person name="Tsitrin T."/>
            <person name="Vuong H."/>
            <person name="Weaver B."/>
            <person name="Ciecko A."/>
            <person name="Tallon L."/>
            <person name="Jackson J."/>
            <person name="Pai G."/>
            <person name="Aken S.V."/>
            <person name="Utterback T."/>
            <person name="Reidmuller S."/>
            <person name="Feldblyum T."/>
            <person name="Hsiao J."/>
            <person name="Zismann V."/>
            <person name="Iobst S."/>
            <person name="de Vazeille A.R."/>
            <person name="Buell C.R."/>
            <person name="Ying K."/>
            <person name="Li Y."/>
            <person name="Lu T."/>
            <person name="Huang Y."/>
            <person name="Zhao Q."/>
            <person name="Feng Q."/>
            <person name="Zhang L."/>
            <person name="Zhu J."/>
            <person name="Weng Q."/>
            <person name="Mu J."/>
            <person name="Lu Y."/>
            <person name="Fan D."/>
            <person name="Liu Y."/>
            <person name="Guan J."/>
            <person name="Zhang Y."/>
            <person name="Yu S."/>
            <person name="Liu X."/>
            <person name="Zhang Y."/>
            <person name="Hong G."/>
            <person name="Han B."/>
            <person name="Choisne N."/>
            <person name="Demange N."/>
            <person name="Orjeda G."/>
            <person name="Samain S."/>
            <person name="Cattolico L."/>
            <person name="Pelletier E."/>
            <person name="Couloux A."/>
            <person name="Segurens B."/>
            <person name="Wincker P."/>
            <person name="D'Hont A."/>
            <person name="Scarpelli C."/>
            <person name="Weissenbach J."/>
            <person name="Salanoubat M."/>
            <person name="Quetier F."/>
            <person name="Yu Y."/>
            <person name="Kim H.R."/>
            <person name="Rambo T."/>
            <person name="Currie J."/>
            <person name="Collura K."/>
            <person name="Luo M."/>
            <person name="Yang T."/>
            <person name="Ammiraju J.S.S."/>
            <person name="Engler F."/>
            <person name="Soderlund C."/>
            <person name="Wing R.A."/>
            <person name="Palmer L.E."/>
            <person name="de la Bastide M."/>
            <person name="Spiegel L."/>
            <person name="Nascimento L."/>
            <person name="Zutavern T."/>
            <person name="O'Shaughnessy A."/>
            <person name="Dike S."/>
            <person name="Dedhia N."/>
            <person name="Preston R."/>
            <person name="Balija V."/>
            <person name="McCombie W.R."/>
            <person name="Chow T."/>
            <person name="Chen H."/>
            <person name="Chung M."/>
            <person name="Chen C."/>
            <person name="Shaw J."/>
            <person name="Wu H."/>
            <person name="Hsiao K."/>
            <person name="Chao Y."/>
            <person name="Chu M."/>
            <person name="Cheng C."/>
            <person name="Hour A."/>
            <person name="Lee P."/>
            <person name="Lin S."/>
            <person name="Lin Y."/>
            <person name="Liou J."/>
            <person name="Liu S."/>
            <person name="Hsing Y."/>
            <person name="Raghuvanshi S."/>
            <person name="Mohanty A."/>
            <person name="Bharti A.K."/>
            <person name="Gaur A."/>
            <person name="Gupta V."/>
            <person name="Kumar D."/>
            <person name="Ravi V."/>
            <person name="Vij S."/>
            <person name="Kapur A."/>
            <person name="Khurana P."/>
            <person name="Khurana P."/>
            <person name="Khurana J.P."/>
            <person name="Tyagi A.K."/>
            <person name="Gaikwad K."/>
            <person name="Singh A."/>
            <person name="Dalal V."/>
            <person name="Srivastava S."/>
            <person name="Dixit A."/>
            <person name="Pal A.K."/>
            <person name="Ghazi I.A."/>
            <person name="Yadav M."/>
            <person name="Pandit A."/>
            <person name="Bhargava A."/>
            <person name="Sureshbabu K."/>
            <person name="Batra K."/>
            <person name="Sharma T.R."/>
            <person name="Mohapatra T."/>
            <person name="Singh N.K."/>
            <person name="Messing J."/>
            <person name="Nelson A.B."/>
            <person name="Fuks G."/>
            <person name="Kavchok S."/>
            <person name="Keizer G."/>
            <person name="Linton E."/>
            <person name="Llaca V."/>
            <person name="Song R."/>
            <person name="Tanyolac B."/>
            <person name="Young S."/>
            <person name="Ho-Il K."/>
            <person name="Hahn J.H."/>
            <person name="Sangsakoo G."/>
            <person name="Vanavichit A."/>
            <person name="de Mattos Luiz.A.T."/>
            <person name="Zimmer P.D."/>
            <person name="Malone G."/>
            <person name="Dellagostin O."/>
            <person name="de Oliveira A.C."/>
            <person name="Bevan M."/>
            <person name="Bancroft I."/>
            <person name="Minx P."/>
            <person name="Cordum H."/>
            <person name="Wilson R."/>
            <person name="Cheng Z."/>
            <person name="Jin W."/>
            <person name="Jiang J."/>
            <person name="Leong S.A."/>
            <person name="Iwama H."/>
            <person name="Gojobori T."/>
            <person name="Itoh T."/>
            <person name="Niimura Y."/>
            <person name="Fujii Y."/>
            <person name="Habara T."/>
            <person name="Sakai H."/>
            <person name="Sato Y."/>
            <person name="Wilson G."/>
            <person name="Kumar K."/>
            <person name="McCouch S."/>
            <person name="Juretic N."/>
            <person name="Hoen D."/>
            <person name="Wright S."/>
            <person name="Bruskiewich R."/>
            <person name="Bureau T."/>
            <person name="Miyao A."/>
            <person name="Hirochika H."/>
            <person name="Nishikawa T."/>
            <person name="Kadowaki K."/>
            <person name="Sugiura M."/>
            <person name="Burr B."/>
            <person name="Sasaki T."/>
        </authorList>
    </citation>
    <scope>NUCLEOTIDE SEQUENCE [LARGE SCALE GENOMIC DNA]</scope>
    <source>
        <strain evidence="2">cv. Nipponbare</strain>
    </source>
</reference>
<dbReference type="EMBL" id="AP014957">
    <property type="protein sequence ID" value="BAS70056.1"/>
    <property type="molecule type" value="Genomic_DNA"/>
</dbReference>
<evidence type="ECO:0000313" key="2">
    <source>
        <dbReference type="Proteomes" id="UP000059680"/>
    </source>
</evidence>